<comment type="subcellular location">
    <subcellularLocation>
        <location evidence="1">Cell membrane</location>
        <topology evidence="1">Multi-pass membrane protein</topology>
    </subcellularLocation>
</comment>
<dbReference type="SUPFAM" id="SSF103473">
    <property type="entry name" value="MFS general substrate transporter"/>
    <property type="match status" value="1"/>
</dbReference>
<reference evidence="10" key="1">
    <citation type="submission" date="2018-02" db="EMBL/GenBank/DDBJ databases">
        <authorList>
            <person name="Hausmann B."/>
        </authorList>
    </citation>
    <scope>NUCLEOTIDE SEQUENCE [LARGE SCALE GENOMIC DNA]</scope>
    <source>
        <strain evidence="10">Peat soil MAG SbF1</strain>
    </source>
</reference>
<keyword evidence="2" id="KW-0813">Transport</keyword>
<dbReference type="Proteomes" id="UP000238916">
    <property type="component" value="Unassembled WGS sequence"/>
</dbReference>
<dbReference type="InterPro" id="IPR020846">
    <property type="entry name" value="MFS_dom"/>
</dbReference>
<organism evidence="9 10">
    <name type="scientific">Candidatus Desulfosporosinus infrequens</name>
    <dbReference type="NCBI Taxonomy" id="2043169"/>
    <lineage>
        <taxon>Bacteria</taxon>
        <taxon>Bacillati</taxon>
        <taxon>Bacillota</taxon>
        <taxon>Clostridia</taxon>
        <taxon>Eubacteriales</taxon>
        <taxon>Desulfitobacteriaceae</taxon>
        <taxon>Desulfosporosinus</taxon>
    </lineage>
</organism>
<dbReference type="PRINTS" id="PR01988">
    <property type="entry name" value="EXPORTERBACE"/>
</dbReference>
<evidence type="ECO:0000256" key="7">
    <source>
        <dbReference type="SAM" id="Phobius"/>
    </source>
</evidence>
<dbReference type="AlphaFoldDB" id="A0A2U3KNJ2"/>
<protein>
    <submittedName>
        <fullName evidence="9">Major Facilitator Superfamily protein</fullName>
    </submittedName>
</protein>
<dbReference type="GO" id="GO:0005886">
    <property type="term" value="C:plasma membrane"/>
    <property type="evidence" value="ECO:0007669"/>
    <property type="project" value="UniProtKB-SubCell"/>
</dbReference>
<dbReference type="PANTHER" id="PTHR23513">
    <property type="entry name" value="INTEGRAL MEMBRANE EFFLUX PROTEIN-RELATED"/>
    <property type="match status" value="1"/>
</dbReference>
<feature type="transmembrane region" description="Helical" evidence="7">
    <location>
        <begin position="377"/>
        <end position="397"/>
    </location>
</feature>
<evidence type="ECO:0000256" key="3">
    <source>
        <dbReference type="ARBA" id="ARBA00022475"/>
    </source>
</evidence>
<evidence type="ECO:0000256" key="6">
    <source>
        <dbReference type="ARBA" id="ARBA00023136"/>
    </source>
</evidence>
<evidence type="ECO:0000259" key="8">
    <source>
        <dbReference type="PROSITE" id="PS50850"/>
    </source>
</evidence>
<evidence type="ECO:0000256" key="2">
    <source>
        <dbReference type="ARBA" id="ARBA00022448"/>
    </source>
</evidence>
<feature type="transmembrane region" description="Helical" evidence="7">
    <location>
        <begin position="146"/>
        <end position="169"/>
    </location>
</feature>
<dbReference type="Pfam" id="PF05977">
    <property type="entry name" value="MFS_3"/>
    <property type="match status" value="1"/>
</dbReference>
<dbReference type="InterPro" id="IPR036259">
    <property type="entry name" value="MFS_trans_sf"/>
</dbReference>
<dbReference type="InterPro" id="IPR022324">
    <property type="entry name" value="Bacilysin_exporter_BacE_put"/>
</dbReference>
<feature type="transmembrane region" description="Helical" evidence="7">
    <location>
        <begin position="21"/>
        <end position="43"/>
    </location>
</feature>
<keyword evidence="3" id="KW-1003">Cell membrane</keyword>
<feature type="transmembrane region" description="Helical" evidence="7">
    <location>
        <begin position="312"/>
        <end position="331"/>
    </location>
</feature>
<dbReference type="GO" id="GO:0022857">
    <property type="term" value="F:transmembrane transporter activity"/>
    <property type="evidence" value="ECO:0007669"/>
    <property type="project" value="InterPro"/>
</dbReference>
<evidence type="ECO:0000313" key="10">
    <source>
        <dbReference type="Proteomes" id="UP000238916"/>
    </source>
</evidence>
<proteinExistence type="predicted"/>
<feature type="transmembrane region" description="Helical" evidence="7">
    <location>
        <begin position="289"/>
        <end position="306"/>
    </location>
</feature>
<evidence type="ECO:0000256" key="4">
    <source>
        <dbReference type="ARBA" id="ARBA00022692"/>
    </source>
</evidence>
<feature type="transmembrane region" description="Helical" evidence="7">
    <location>
        <begin position="49"/>
        <end position="70"/>
    </location>
</feature>
<dbReference type="OrthoDB" id="9775268at2"/>
<feature type="transmembrane region" description="Helical" evidence="7">
    <location>
        <begin position="175"/>
        <end position="193"/>
    </location>
</feature>
<feature type="transmembrane region" description="Helical" evidence="7">
    <location>
        <begin position="108"/>
        <end position="125"/>
    </location>
</feature>
<feature type="transmembrane region" description="Helical" evidence="7">
    <location>
        <begin position="352"/>
        <end position="371"/>
    </location>
</feature>
<feature type="transmembrane region" description="Helical" evidence="7">
    <location>
        <begin position="261"/>
        <end position="282"/>
    </location>
</feature>
<dbReference type="PROSITE" id="PS50850">
    <property type="entry name" value="MFS"/>
    <property type="match status" value="1"/>
</dbReference>
<feature type="transmembrane region" description="Helical" evidence="7">
    <location>
        <begin position="227"/>
        <end position="249"/>
    </location>
</feature>
<gene>
    <name evidence="9" type="ORF">SBF1_2460006</name>
</gene>
<evidence type="ECO:0000256" key="1">
    <source>
        <dbReference type="ARBA" id="ARBA00004651"/>
    </source>
</evidence>
<dbReference type="Gene3D" id="1.20.1250.20">
    <property type="entry name" value="MFS general substrate transporter like domains"/>
    <property type="match status" value="1"/>
</dbReference>
<dbReference type="PANTHER" id="PTHR23513:SF11">
    <property type="entry name" value="STAPHYLOFERRIN A TRANSPORTER"/>
    <property type="match status" value="1"/>
</dbReference>
<name>A0A2U3KNJ2_9FIRM</name>
<dbReference type="CDD" id="cd06173">
    <property type="entry name" value="MFS_MefA_like"/>
    <property type="match status" value="1"/>
</dbReference>
<keyword evidence="6 7" id="KW-0472">Membrane</keyword>
<feature type="domain" description="Major facilitator superfamily (MFS) profile" evidence="8">
    <location>
        <begin position="1"/>
        <end position="404"/>
    </location>
</feature>
<dbReference type="InterPro" id="IPR010290">
    <property type="entry name" value="TM_effector"/>
</dbReference>
<evidence type="ECO:0000313" key="9">
    <source>
        <dbReference type="EMBL" id="SPF41231.1"/>
    </source>
</evidence>
<evidence type="ECO:0000256" key="5">
    <source>
        <dbReference type="ARBA" id="ARBA00022989"/>
    </source>
</evidence>
<dbReference type="EMBL" id="OMOF01000164">
    <property type="protein sequence ID" value="SPF41231.1"/>
    <property type="molecule type" value="Genomic_DNA"/>
</dbReference>
<accession>A0A2U3KNJ2</accession>
<keyword evidence="4 7" id="KW-0812">Transmembrane</keyword>
<keyword evidence="5 7" id="KW-1133">Transmembrane helix</keyword>
<sequence length="413" mass="45569">MIEKLKDTYPALTYRNFRYYWYGQCISLIGTWMQATAQQWLVYTITKSALLLGLLGAAQFGPIMFLSLFAGVVIDRYPKRKLLIFTQIAFTIQAIILTILVWTGHITFWNVLILAVIYGLVNTLDQPARQSILPELVERKDLRSAIGLNSAVFNVARMIGPALAALLMAKYGAGPLFFLNAITFIPVIIWLYLMKLKPQQAKKVETKVINDILEGLKYIRLSPYLRSAILSTLVVGTFVMNFNVTIPLYAAEVLNQGINGYGFLLSALGAGSFIGAFLVASWAKGHPKLSLLFGSAFAVSVLLMVIEPIHIMPLAMAMFLIIGFFNILFMTTANSTLQINSSDEFRGRVMSVYSFAFLGTTPIGNLFAGSVMQKMGAGMGILACGAVSSVLMVLIVLNSIMKKRTHDLIEKIS</sequence>
<feature type="transmembrane region" description="Helical" evidence="7">
    <location>
        <begin position="82"/>
        <end position="102"/>
    </location>
</feature>